<name>A0A6G1LK73_9PEZI</name>
<protein>
    <submittedName>
        <fullName evidence="2">Uncharacterized protein</fullName>
    </submittedName>
</protein>
<dbReference type="Proteomes" id="UP000799436">
    <property type="component" value="Unassembled WGS sequence"/>
</dbReference>
<feature type="region of interest" description="Disordered" evidence="1">
    <location>
        <begin position="161"/>
        <end position="186"/>
    </location>
</feature>
<feature type="compositionally biased region" description="Low complexity" evidence="1">
    <location>
        <begin position="173"/>
        <end position="186"/>
    </location>
</feature>
<reference evidence="2" key="1">
    <citation type="journal article" date="2020" name="Stud. Mycol.">
        <title>101 Dothideomycetes genomes: a test case for predicting lifestyles and emergence of pathogens.</title>
        <authorList>
            <person name="Haridas S."/>
            <person name="Albert R."/>
            <person name="Binder M."/>
            <person name="Bloem J."/>
            <person name="Labutti K."/>
            <person name="Salamov A."/>
            <person name="Andreopoulos B."/>
            <person name="Baker S."/>
            <person name="Barry K."/>
            <person name="Bills G."/>
            <person name="Bluhm B."/>
            <person name="Cannon C."/>
            <person name="Castanera R."/>
            <person name="Culley D."/>
            <person name="Daum C."/>
            <person name="Ezra D."/>
            <person name="Gonzalez J."/>
            <person name="Henrissat B."/>
            <person name="Kuo A."/>
            <person name="Liang C."/>
            <person name="Lipzen A."/>
            <person name="Lutzoni F."/>
            <person name="Magnuson J."/>
            <person name="Mondo S."/>
            <person name="Nolan M."/>
            <person name="Ohm R."/>
            <person name="Pangilinan J."/>
            <person name="Park H.-J."/>
            <person name="Ramirez L."/>
            <person name="Alfaro M."/>
            <person name="Sun H."/>
            <person name="Tritt A."/>
            <person name="Yoshinaga Y."/>
            <person name="Zwiers L.-H."/>
            <person name="Turgeon B."/>
            <person name="Goodwin S."/>
            <person name="Spatafora J."/>
            <person name="Crous P."/>
            <person name="Grigoriev I."/>
        </authorList>
    </citation>
    <scope>NUCLEOTIDE SEQUENCE</scope>
    <source>
        <strain evidence="2">CBS 116005</strain>
    </source>
</reference>
<accession>A0A6G1LK73</accession>
<evidence type="ECO:0000256" key="1">
    <source>
        <dbReference type="SAM" id="MobiDB-lite"/>
    </source>
</evidence>
<dbReference type="AlphaFoldDB" id="A0A6G1LK73"/>
<evidence type="ECO:0000313" key="3">
    <source>
        <dbReference type="Proteomes" id="UP000799436"/>
    </source>
</evidence>
<gene>
    <name evidence="2" type="ORF">EJ03DRAFT_171402</name>
</gene>
<proteinExistence type="predicted"/>
<evidence type="ECO:0000313" key="2">
    <source>
        <dbReference type="EMBL" id="KAF2772828.1"/>
    </source>
</evidence>
<keyword evidence="3" id="KW-1185">Reference proteome</keyword>
<sequence length="213" mass="23784">MGHQSSHTPFFLFRGLHPHARGLLPRHNHVALLLLPFAYAGSRVFARAIPPRKASQIASLRWATRSTVRPPYSFARWSVLNPRLTNSWSFVRALRRPSGIRRLHTSFTARQQWILSVVCVCTNEAQQSGSGAGTSVFDRSTASANSTTCIPTVSIDCRLRRPRSQQHARPSALADTTPPTSLSPATTWLQPRITNLPESSLALLRLKYLGRFH</sequence>
<organism evidence="2 3">
    <name type="scientific">Teratosphaeria nubilosa</name>
    <dbReference type="NCBI Taxonomy" id="161662"/>
    <lineage>
        <taxon>Eukaryota</taxon>
        <taxon>Fungi</taxon>
        <taxon>Dikarya</taxon>
        <taxon>Ascomycota</taxon>
        <taxon>Pezizomycotina</taxon>
        <taxon>Dothideomycetes</taxon>
        <taxon>Dothideomycetidae</taxon>
        <taxon>Mycosphaerellales</taxon>
        <taxon>Teratosphaeriaceae</taxon>
        <taxon>Teratosphaeria</taxon>
    </lineage>
</organism>
<dbReference type="EMBL" id="ML995813">
    <property type="protein sequence ID" value="KAF2772828.1"/>
    <property type="molecule type" value="Genomic_DNA"/>
</dbReference>